<reference evidence="4" key="5">
    <citation type="submission" date="2025-09" db="UniProtKB">
        <authorList>
            <consortium name="Ensembl"/>
        </authorList>
    </citation>
    <scope>IDENTIFICATION</scope>
</reference>
<dbReference type="GO" id="GO:0043312">
    <property type="term" value="P:neutrophil degranulation"/>
    <property type="evidence" value="ECO:0007669"/>
    <property type="project" value="Ensembl"/>
</dbReference>
<evidence type="ECO:0000256" key="1">
    <source>
        <dbReference type="ARBA" id="ARBA00009884"/>
    </source>
</evidence>
<name>A0A671ES93_RHIFE</name>
<dbReference type="PANTHER" id="PTHR11679">
    <property type="entry name" value="VESICLE PROTEIN SORTING-ASSOCIATED"/>
    <property type="match status" value="1"/>
</dbReference>
<evidence type="ECO:0000256" key="3">
    <source>
        <dbReference type="ARBA" id="ARBA00022927"/>
    </source>
</evidence>
<dbReference type="Pfam" id="PF00995">
    <property type="entry name" value="Sec1"/>
    <property type="match status" value="1"/>
</dbReference>
<dbReference type="GO" id="GO:0015031">
    <property type="term" value="P:protein transport"/>
    <property type="evidence" value="ECO:0007669"/>
    <property type="project" value="UniProtKB-KW"/>
</dbReference>
<reference evidence="4" key="4">
    <citation type="submission" date="2025-08" db="UniProtKB">
        <authorList>
            <consortium name="Ensembl"/>
        </authorList>
    </citation>
    <scope>IDENTIFICATION</scope>
</reference>
<dbReference type="Gene3D" id="1.25.40.60">
    <property type="match status" value="1"/>
</dbReference>
<accession>A0A671ES93</accession>
<proteinExistence type="inferred from homology"/>
<evidence type="ECO:0000313" key="5">
    <source>
        <dbReference type="Proteomes" id="UP000472240"/>
    </source>
</evidence>
<dbReference type="FunCoup" id="A0A671ES93">
    <property type="interactions" value="1196"/>
</dbReference>
<keyword evidence="3" id="KW-0653">Protein transport</keyword>
<dbReference type="PIRSF" id="PIRSF005715">
    <property type="entry name" value="VPS45_Sec1"/>
    <property type="match status" value="1"/>
</dbReference>
<dbReference type="FunFam" id="3.40.50.2060:FF:000001">
    <property type="entry name" value="syntaxin-binding protein 1 isoform X2"/>
    <property type="match status" value="1"/>
</dbReference>
<reference evidence="4 5" key="1">
    <citation type="journal article" date="2015" name="Annu Rev Anim Biosci">
        <title>The Genome 10K Project: a way forward.</title>
        <authorList>
            <person name="Koepfli K.P."/>
            <person name="Paten B."/>
            <person name="O'Brien S.J."/>
            <person name="Koepfli K.P."/>
            <person name="Paten B."/>
            <person name="Antunes A."/>
            <person name="Belov K."/>
            <person name="Bustamante C."/>
            <person name="Castoe T.A."/>
            <person name="Clawson H."/>
            <person name="Crawford A.J."/>
            <person name="Diekhans M."/>
            <person name="Distel D."/>
            <person name="Durbin R."/>
            <person name="Earl D."/>
            <person name="Fujita M.K."/>
            <person name="Gamble T."/>
            <person name="Georges A."/>
            <person name="Gemmell N."/>
            <person name="Gilbert M.T."/>
            <person name="Graves J.M."/>
            <person name="Green R.E."/>
            <person name="Hickey G."/>
            <person name="Jarvis E.D."/>
            <person name="Johnson W."/>
            <person name="Komissarov A."/>
            <person name="Korf I."/>
            <person name="Kuhn R."/>
            <person name="Larkin D.M."/>
            <person name="Lewin H."/>
            <person name="Lopez J.V."/>
            <person name="Ma J."/>
            <person name="Marques-Bonet T."/>
            <person name="Miller W."/>
            <person name="Murphy R."/>
            <person name="Pevzner P."/>
            <person name="Shapiro B."/>
            <person name="Steiner C."/>
            <person name="Tamazian G."/>
            <person name="Venkatesh B."/>
            <person name="Wang J."/>
            <person name="Wayne R."/>
            <person name="Wiley E."/>
            <person name="Yang H."/>
            <person name="Zhang G."/>
            <person name="Haussler D."/>
            <person name="Ryder O."/>
            <person name="O'Brien S.J."/>
        </authorList>
    </citation>
    <scope>NUCLEOTIDE SEQUENCE</scope>
</reference>
<dbReference type="GO" id="GO:0045335">
    <property type="term" value="C:phagocytic vesicle"/>
    <property type="evidence" value="ECO:0007669"/>
    <property type="project" value="Ensembl"/>
</dbReference>
<dbReference type="InterPro" id="IPR043154">
    <property type="entry name" value="Sec-1-like_dom1"/>
</dbReference>
<dbReference type="Gene3D" id="3.40.50.2060">
    <property type="match status" value="1"/>
</dbReference>
<dbReference type="GeneTree" id="ENSGT00940000160045"/>
<dbReference type="GO" id="GO:0042589">
    <property type="term" value="C:zymogen granule membrane"/>
    <property type="evidence" value="ECO:0007669"/>
    <property type="project" value="Ensembl"/>
</dbReference>
<organism evidence="4 5">
    <name type="scientific">Rhinolophus ferrumequinum</name>
    <name type="common">Greater horseshoe bat</name>
    <dbReference type="NCBI Taxonomy" id="59479"/>
    <lineage>
        <taxon>Eukaryota</taxon>
        <taxon>Metazoa</taxon>
        <taxon>Chordata</taxon>
        <taxon>Craniata</taxon>
        <taxon>Vertebrata</taxon>
        <taxon>Euteleostomi</taxon>
        <taxon>Mammalia</taxon>
        <taxon>Eutheria</taxon>
        <taxon>Laurasiatheria</taxon>
        <taxon>Chiroptera</taxon>
        <taxon>Yinpterochiroptera</taxon>
        <taxon>Rhinolophoidea</taxon>
        <taxon>Rhinolophidae</taxon>
        <taxon>Rhinolophinae</taxon>
        <taxon>Rhinolophus</taxon>
    </lineage>
</organism>
<keyword evidence="5" id="KW-1185">Reference proteome</keyword>
<dbReference type="GO" id="GO:0070820">
    <property type="term" value="C:tertiary granule"/>
    <property type="evidence" value="ECO:0007669"/>
    <property type="project" value="Ensembl"/>
</dbReference>
<dbReference type="InterPro" id="IPR036045">
    <property type="entry name" value="Sec1-like_sf"/>
</dbReference>
<dbReference type="GO" id="GO:0071346">
    <property type="term" value="P:cellular response to type II interferon"/>
    <property type="evidence" value="ECO:0007669"/>
    <property type="project" value="Ensembl"/>
</dbReference>
<dbReference type="GO" id="GO:0042581">
    <property type="term" value="C:specific granule"/>
    <property type="evidence" value="ECO:0007669"/>
    <property type="project" value="Ensembl"/>
</dbReference>
<sequence length="604" mass="67766">MAPSGLKAVVGEKILSGVIRSVKKDGEWKVLIMDHPSMRILSSCCKMSDILAEGITIVEDINKRREPIPSLEAIYLLSPTEKGQAWRVIPIPQSVQALIADFRGTPTFTYKAAHIFFTDTCPEPLFSELGRSRLAKVVKTLKEIHLAFLPYEAQVFSLDAPHSTYNLYCPFRAGERARQLEALAQQIATLCATLQEYPAIRYRKGPEDTAQLAHAVLAKLNAFKADTPSLGEGPEKTRSQLLIMDRAADPVSPLLHELTFQAMAYDLLDIQQDTYRYETTGLSEAREKAVLLDEDDDLWVELRHMHIADVSKKVTELLKTFCESKRLTTDKANIKDLSHILKKMPQYQKELNKYSTHLHLADDCMKHFKGSVEKLCSVEQDLAMGSDAEGEKIKDAMKLIVPVLLDAAVPAYDKIRVLLLYILLRNGVSEENLAKLIQHANVQAHSSLIRNLEQLGATVTNPGGPGTSRRLERRERLEPTYQLSRWTPIIKDVMEDAVEDRLDRKQWPFVSDPAPMPSSQAAVSARFGHWHKNKAGVEARAGPRLIIYVVGGVAMSEMRAAYEVTRATDGKWEVLIGSSHILTPTRFLDDLKMLDQKLENISLP</sequence>
<dbReference type="Gene3D" id="3.90.830.10">
    <property type="entry name" value="Syntaxin Binding Protein 1, Chain A, domain 2"/>
    <property type="match status" value="1"/>
</dbReference>
<dbReference type="InParanoid" id="A0A671ES93"/>
<comment type="similarity">
    <text evidence="1">Belongs to the STXBP/unc-18/SEC1 family.</text>
</comment>
<dbReference type="Gene3D" id="3.40.50.1910">
    <property type="match status" value="1"/>
</dbReference>
<dbReference type="GO" id="GO:0044194">
    <property type="term" value="C:cytolytic granule"/>
    <property type="evidence" value="ECO:0007669"/>
    <property type="project" value="Ensembl"/>
</dbReference>
<evidence type="ECO:0000313" key="4">
    <source>
        <dbReference type="Ensembl" id="ENSRFEP00010016294.1"/>
    </source>
</evidence>
<dbReference type="GO" id="GO:0016324">
    <property type="term" value="C:apical plasma membrane"/>
    <property type="evidence" value="ECO:0007669"/>
    <property type="project" value="Ensembl"/>
</dbReference>
<dbReference type="Proteomes" id="UP000472240">
    <property type="component" value="Chromosome 18"/>
</dbReference>
<dbReference type="FunFam" id="3.90.830.10:FF:000001">
    <property type="entry name" value="syntaxin-binding protein 1 isoform X2"/>
    <property type="match status" value="1"/>
</dbReference>
<dbReference type="GO" id="GO:0017075">
    <property type="term" value="F:syntaxin-1 binding"/>
    <property type="evidence" value="ECO:0007669"/>
    <property type="project" value="Ensembl"/>
</dbReference>
<dbReference type="InterPro" id="IPR001619">
    <property type="entry name" value="Sec1-like"/>
</dbReference>
<dbReference type="SUPFAM" id="SSF56815">
    <property type="entry name" value="Sec1/munc18-like (SM) proteins"/>
    <property type="match status" value="1"/>
</dbReference>
<dbReference type="AlphaFoldDB" id="A0A671ES93"/>
<dbReference type="GO" id="GO:0042582">
    <property type="term" value="C:azurophil granule"/>
    <property type="evidence" value="ECO:0007669"/>
    <property type="project" value="Ensembl"/>
</dbReference>
<reference evidence="5" key="3">
    <citation type="submission" date="2018-12" db="EMBL/GenBank/DDBJ databases">
        <title>G10K-VGP greater horseshoe bat female genome, primary haplotype.</title>
        <authorList>
            <person name="Teeling E."/>
            <person name="Myers G."/>
            <person name="Vernes S."/>
            <person name="Pippel M."/>
            <person name="Winkler S."/>
            <person name="Fedrigo O."/>
            <person name="Rhie A."/>
            <person name="Koren S."/>
            <person name="Phillippy A."/>
            <person name="Lewin H."/>
            <person name="Damas J."/>
            <person name="Howe K."/>
            <person name="Mountcastle J."/>
            <person name="Jarvis E.D."/>
        </authorList>
    </citation>
    <scope>NUCLEOTIDE SEQUENCE [LARGE SCALE GENOMIC DNA]</scope>
</reference>
<dbReference type="GO" id="GO:0005829">
    <property type="term" value="C:cytosol"/>
    <property type="evidence" value="ECO:0007669"/>
    <property type="project" value="Ensembl"/>
</dbReference>
<evidence type="ECO:0000256" key="2">
    <source>
        <dbReference type="ARBA" id="ARBA00022448"/>
    </source>
</evidence>
<reference evidence="4 5" key="2">
    <citation type="journal article" date="2018" name="Annu Rev Anim Biosci">
        <title>Bat Biology, Genomes, and the Bat1K Project: To Generate Chromosome-Level Genomes for All Living Bat Species.</title>
        <authorList>
            <person name="Teeling E.C."/>
            <person name="Vernes S.C."/>
            <person name="Davalos L.M."/>
            <person name="Ray D.A."/>
            <person name="Gilbert M.T.P."/>
            <person name="Myers E."/>
        </authorList>
    </citation>
    <scope>NUCLEOTIDE SEQUENCE</scope>
</reference>
<dbReference type="InterPro" id="IPR027482">
    <property type="entry name" value="Sec1-like_dom2"/>
</dbReference>
<dbReference type="OMA" id="LNSACKM"/>
<dbReference type="GO" id="GO:0030348">
    <property type="term" value="F:syntaxin-3 binding"/>
    <property type="evidence" value="ECO:0007669"/>
    <property type="project" value="Ensembl"/>
</dbReference>
<dbReference type="InterPro" id="IPR043127">
    <property type="entry name" value="Sec-1-like_dom3a"/>
</dbReference>
<protein>
    <submittedName>
        <fullName evidence="4">Syntaxin binding protein 2</fullName>
    </submittedName>
</protein>
<dbReference type="Ensembl" id="ENSRFET00010017795.1">
    <property type="protein sequence ID" value="ENSRFEP00010016294.1"/>
    <property type="gene ID" value="ENSRFEG00010010989.1"/>
</dbReference>
<keyword evidence="2" id="KW-0813">Transport</keyword>
<dbReference type="GO" id="GO:0001909">
    <property type="term" value="P:leukocyte mediated cytotoxicity"/>
    <property type="evidence" value="ECO:0007669"/>
    <property type="project" value="Ensembl"/>
</dbReference>
<gene>
    <name evidence="4" type="primary">STXBP2</name>
</gene>